<accession>A0ABY4RDY7</accession>
<sequence>MAPISVHFHTSAGTERVVRNVKSTAGHQRYHPMSKLIF</sequence>
<proteinExistence type="predicted"/>
<organism evidence="2 3">
    <name type="scientific">Mixta hanseatica</name>
    <dbReference type="NCBI Taxonomy" id="2872648"/>
    <lineage>
        <taxon>Bacteria</taxon>
        <taxon>Pseudomonadati</taxon>
        <taxon>Pseudomonadota</taxon>
        <taxon>Gammaproteobacteria</taxon>
        <taxon>Enterobacterales</taxon>
        <taxon>Erwiniaceae</taxon>
        <taxon>Mixta</taxon>
    </lineage>
</organism>
<name>A0ABY4RDY7_9GAMM</name>
<protein>
    <recommendedName>
        <fullName evidence="1">InsA N-terminal zinc ribbon domain-containing protein</fullName>
    </recommendedName>
</protein>
<dbReference type="InterPro" id="IPR003220">
    <property type="entry name" value="InsA_N_dom_Znf"/>
</dbReference>
<dbReference type="RefSeq" id="WP_350355820.1">
    <property type="nucleotide sequence ID" value="NZ_CP082907.1"/>
</dbReference>
<feature type="domain" description="InsA N-terminal zinc ribbon" evidence="1">
    <location>
        <begin position="1"/>
        <end position="31"/>
    </location>
</feature>
<evidence type="ECO:0000259" key="1">
    <source>
        <dbReference type="Pfam" id="PF03811"/>
    </source>
</evidence>
<dbReference type="Pfam" id="PF03811">
    <property type="entry name" value="Zn_ribbon_InsA"/>
    <property type="match status" value="1"/>
</dbReference>
<reference evidence="2" key="1">
    <citation type="submission" date="2021-09" db="EMBL/GenBank/DDBJ databases">
        <title>First case of bloodstream infection caused by Mixta hanseatica sp. nov., a member of the Erwiniaceae family.</title>
        <authorList>
            <person name="Both A."/>
            <person name="Huang J."/>
            <person name="Wenzel P."/>
            <person name="Aepfelbacher M."/>
            <person name="Rohde H."/>
            <person name="Christner M."/>
            <person name="Hentschke M."/>
        </authorList>
    </citation>
    <scope>NUCLEOTIDE SEQUENCE</scope>
    <source>
        <strain evidence="2">X22927</strain>
        <plasmid evidence="2">pX22927_3</plasmid>
    </source>
</reference>
<dbReference type="EMBL" id="CP082907">
    <property type="protein sequence ID" value="UQY46395.1"/>
    <property type="molecule type" value="Genomic_DNA"/>
</dbReference>
<geneLocation type="plasmid" evidence="2 3">
    <name>pX22927_3</name>
</geneLocation>
<evidence type="ECO:0000313" key="2">
    <source>
        <dbReference type="EMBL" id="UQY46395.1"/>
    </source>
</evidence>
<evidence type="ECO:0000313" key="3">
    <source>
        <dbReference type="Proteomes" id="UP001056635"/>
    </source>
</evidence>
<keyword evidence="3" id="KW-1185">Reference proteome</keyword>
<keyword evidence="2" id="KW-0614">Plasmid</keyword>
<gene>
    <name evidence="2" type="ORF">K6958_21045</name>
</gene>
<dbReference type="Proteomes" id="UP001056635">
    <property type="component" value="Plasmid pX22927_3"/>
</dbReference>